<dbReference type="OrthoDB" id="1342667at2"/>
<organism evidence="1 2">
    <name type="scientific">Chryseobacterium lacus</name>
    <dbReference type="NCBI Taxonomy" id="2058346"/>
    <lineage>
        <taxon>Bacteria</taxon>
        <taxon>Pseudomonadati</taxon>
        <taxon>Bacteroidota</taxon>
        <taxon>Flavobacteriia</taxon>
        <taxon>Flavobacteriales</taxon>
        <taxon>Weeksellaceae</taxon>
        <taxon>Chryseobacterium group</taxon>
        <taxon>Chryseobacterium</taxon>
    </lineage>
</organism>
<sequence>MKVHLIYTPDVHPQLIDEVEEILKSVSGPIVFGVRDVKWKAVQLQQVNQQHYRSDFRFLLASEDKIQPYREALGYPLSWRELFFLCEQARMSEEFSPEDFVILITNRRNSMNYFSMFDTGGKKNAFVQSSDWDVFLKASECFPVAYEVVANLLRILMKFDLSENMEVNFHMDSIGCMNDFCENKSQIILKLRTADLCLSCLQRLDDNGVASGIIMRSLAIFEKIRSQLKFSQGLSRNAKPKKLTITDKGKIQIGELELRLTPLEKTIWVFFLSHPEGIRLAELDEYEMEIFSLYQLMKIRTARENIQKLVDNIDGNFSYNKSRLNKKIRDQIGEPLAHYYCITGIPGEKFSIPLERTFVSMPDDFQVNQA</sequence>
<proteinExistence type="predicted"/>
<gene>
    <name evidence="1" type="ORF">DQ356_02135</name>
</gene>
<dbReference type="RefSeq" id="WP_114302835.1">
    <property type="nucleotide sequence ID" value="NZ_QPIE01000002.1"/>
</dbReference>
<dbReference type="AlphaFoldDB" id="A0A368N2U8"/>
<reference evidence="1 2" key="1">
    <citation type="submission" date="2018-07" db="EMBL/GenBank/DDBJ databases">
        <title>Chryseobacterium lacus sp. nov., isolated from lake water.</title>
        <authorList>
            <person name="Li C.-M."/>
        </authorList>
    </citation>
    <scope>NUCLEOTIDE SEQUENCE [LARGE SCALE GENOMIC DNA]</scope>
    <source>
        <strain evidence="1 2">YLOS41</strain>
    </source>
</reference>
<evidence type="ECO:0000313" key="2">
    <source>
        <dbReference type="Proteomes" id="UP000252172"/>
    </source>
</evidence>
<accession>A0A368N2U8</accession>
<name>A0A368N2U8_9FLAO</name>
<evidence type="ECO:0000313" key="1">
    <source>
        <dbReference type="EMBL" id="RCU43851.1"/>
    </source>
</evidence>
<keyword evidence="2" id="KW-1185">Reference proteome</keyword>
<comment type="caution">
    <text evidence="1">The sequence shown here is derived from an EMBL/GenBank/DDBJ whole genome shotgun (WGS) entry which is preliminary data.</text>
</comment>
<protein>
    <submittedName>
        <fullName evidence="1">Uncharacterized protein</fullName>
    </submittedName>
</protein>
<dbReference type="EMBL" id="QPIE01000002">
    <property type="protein sequence ID" value="RCU43851.1"/>
    <property type="molecule type" value="Genomic_DNA"/>
</dbReference>
<dbReference type="Proteomes" id="UP000252172">
    <property type="component" value="Unassembled WGS sequence"/>
</dbReference>